<keyword evidence="2" id="KW-1133">Transmembrane helix</keyword>
<name>A0A428VVJ2_AMYBA</name>
<reference evidence="3 4" key="1">
    <citation type="submission" date="2018-05" db="EMBL/GenBank/DDBJ databases">
        <title>Evolution of GPA BGCs.</title>
        <authorList>
            <person name="Waglechner N."/>
            <person name="Wright G.D."/>
        </authorList>
    </citation>
    <scope>NUCLEOTIDE SEQUENCE [LARGE SCALE GENOMIC DNA]</scope>
    <source>
        <strain evidence="3 4">DSM 5908</strain>
    </source>
</reference>
<proteinExistence type="predicted"/>
<feature type="region of interest" description="Disordered" evidence="1">
    <location>
        <begin position="135"/>
        <end position="157"/>
    </location>
</feature>
<accession>A0A428VVJ2</accession>
<feature type="transmembrane region" description="Helical" evidence="2">
    <location>
        <begin position="20"/>
        <end position="38"/>
    </location>
</feature>
<evidence type="ECO:0000313" key="4">
    <source>
        <dbReference type="Proteomes" id="UP000286716"/>
    </source>
</evidence>
<evidence type="ECO:0000313" key="3">
    <source>
        <dbReference type="EMBL" id="RSM34808.1"/>
    </source>
</evidence>
<dbReference type="EMBL" id="QHHU01000125">
    <property type="protein sequence ID" value="RSM34808.1"/>
    <property type="molecule type" value="Genomic_DNA"/>
</dbReference>
<keyword evidence="2" id="KW-0472">Membrane</keyword>
<evidence type="ECO:0000256" key="2">
    <source>
        <dbReference type="SAM" id="Phobius"/>
    </source>
</evidence>
<organism evidence="3 4">
    <name type="scientific">Amycolatopsis balhimycina DSM 5908</name>
    <dbReference type="NCBI Taxonomy" id="1081091"/>
    <lineage>
        <taxon>Bacteria</taxon>
        <taxon>Bacillati</taxon>
        <taxon>Actinomycetota</taxon>
        <taxon>Actinomycetes</taxon>
        <taxon>Pseudonocardiales</taxon>
        <taxon>Pseudonocardiaceae</taxon>
        <taxon>Amycolatopsis</taxon>
    </lineage>
</organism>
<protein>
    <submittedName>
        <fullName evidence="3">Uncharacterized protein</fullName>
    </submittedName>
</protein>
<dbReference type="AlphaFoldDB" id="A0A428VVJ2"/>
<evidence type="ECO:0000256" key="1">
    <source>
        <dbReference type="SAM" id="MobiDB-lite"/>
    </source>
</evidence>
<sequence>MLGNSAPKALRLGEVLTSGAFWWVTTAAVAILIAVFVLHRHLRSHHLRSRVRFELLPTATFDPSPQAVQAFAHQLGRVRPVRGWVPKSVVGVRIRFGTDPEFGKMVMSVEGRESVTGVLNKLVYPDVEIRRATTSEGEVSCVGGEGDVSSPPTGRQR</sequence>
<comment type="caution">
    <text evidence="3">The sequence shown here is derived from an EMBL/GenBank/DDBJ whole genome shotgun (WGS) entry which is preliminary data.</text>
</comment>
<keyword evidence="4" id="KW-1185">Reference proteome</keyword>
<gene>
    <name evidence="3" type="ORF">DMA12_46715</name>
</gene>
<keyword evidence="2" id="KW-0812">Transmembrane</keyword>
<dbReference type="OrthoDB" id="3638074at2"/>
<dbReference type="Proteomes" id="UP000286716">
    <property type="component" value="Unassembled WGS sequence"/>
</dbReference>
<feature type="compositionally biased region" description="Low complexity" evidence="1">
    <location>
        <begin position="135"/>
        <end position="150"/>
    </location>
</feature>